<keyword evidence="1" id="KW-0732">Signal</keyword>
<feature type="chain" id="PRO_5002064499" evidence="1">
    <location>
        <begin position="25"/>
        <end position="52"/>
    </location>
</feature>
<proteinExistence type="predicted"/>
<sequence length="52" mass="6097">MTVLTFSLLQNTMFLLQMWSIALCSIPDNNFSFHFWRALHETELLGVHPNKC</sequence>
<protein>
    <submittedName>
        <fullName evidence="2">Uncharacterized protein</fullName>
    </submittedName>
</protein>
<organism evidence="2">
    <name type="scientific">Arundo donax</name>
    <name type="common">Giant reed</name>
    <name type="synonym">Donax arundinaceus</name>
    <dbReference type="NCBI Taxonomy" id="35708"/>
    <lineage>
        <taxon>Eukaryota</taxon>
        <taxon>Viridiplantae</taxon>
        <taxon>Streptophyta</taxon>
        <taxon>Embryophyta</taxon>
        <taxon>Tracheophyta</taxon>
        <taxon>Spermatophyta</taxon>
        <taxon>Magnoliopsida</taxon>
        <taxon>Liliopsida</taxon>
        <taxon>Poales</taxon>
        <taxon>Poaceae</taxon>
        <taxon>PACMAD clade</taxon>
        <taxon>Arundinoideae</taxon>
        <taxon>Arundineae</taxon>
        <taxon>Arundo</taxon>
    </lineage>
</organism>
<reference evidence="2" key="1">
    <citation type="submission" date="2014-09" db="EMBL/GenBank/DDBJ databases">
        <authorList>
            <person name="Magalhaes I.L.F."/>
            <person name="Oliveira U."/>
            <person name="Santos F.R."/>
            <person name="Vidigal T.H.D.A."/>
            <person name="Brescovit A.D."/>
            <person name="Santos A.J."/>
        </authorList>
    </citation>
    <scope>NUCLEOTIDE SEQUENCE</scope>
    <source>
        <tissue evidence="2">Shoot tissue taken approximately 20 cm above the soil surface</tissue>
    </source>
</reference>
<name>A0A0A9EZI3_ARUDO</name>
<accession>A0A0A9EZI3</accession>
<reference evidence="2" key="2">
    <citation type="journal article" date="2015" name="Data Brief">
        <title>Shoot transcriptome of the giant reed, Arundo donax.</title>
        <authorList>
            <person name="Barrero R.A."/>
            <person name="Guerrero F.D."/>
            <person name="Moolhuijzen P."/>
            <person name="Goolsby J.A."/>
            <person name="Tidwell J."/>
            <person name="Bellgard S.E."/>
            <person name="Bellgard M.I."/>
        </authorList>
    </citation>
    <scope>NUCLEOTIDE SEQUENCE</scope>
    <source>
        <tissue evidence="2">Shoot tissue taken approximately 20 cm above the soil surface</tissue>
    </source>
</reference>
<feature type="signal peptide" evidence="1">
    <location>
        <begin position="1"/>
        <end position="24"/>
    </location>
</feature>
<evidence type="ECO:0000256" key="1">
    <source>
        <dbReference type="SAM" id="SignalP"/>
    </source>
</evidence>
<evidence type="ECO:0000313" key="2">
    <source>
        <dbReference type="EMBL" id="JAE04389.1"/>
    </source>
</evidence>
<dbReference type="EMBL" id="GBRH01193507">
    <property type="protein sequence ID" value="JAE04389.1"/>
    <property type="molecule type" value="Transcribed_RNA"/>
</dbReference>
<dbReference type="AlphaFoldDB" id="A0A0A9EZI3"/>